<dbReference type="InterPro" id="IPR025110">
    <property type="entry name" value="AMP-bd_C"/>
</dbReference>
<comment type="similarity">
    <text evidence="2">Belongs to the ATP-dependent AMP-binding enzyme family.</text>
</comment>
<evidence type="ECO:0000256" key="4">
    <source>
        <dbReference type="ARBA" id="ARBA00022475"/>
    </source>
</evidence>
<keyword evidence="22" id="KW-1185">Reference proteome</keyword>
<feature type="transmembrane region" description="Helical" evidence="18">
    <location>
        <begin position="6"/>
        <end position="29"/>
    </location>
</feature>
<evidence type="ECO:0000256" key="18">
    <source>
        <dbReference type="SAM" id="Phobius"/>
    </source>
</evidence>
<comment type="catalytic activity">
    <reaction evidence="15">
        <text>a very long-chain fatty acid + ATP + CoA = a very long-chain fatty acyl-CoA + AMP + diphosphate</text>
        <dbReference type="Rhea" id="RHEA:54536"/>
        <dbReference type="ChEBI" id="CHEBI:30616"/>
        <dbReference type="ChEBI" id="CHEBI:33019"/>
        <dbReference type="ChEBI" id="CHEBI:57287"/>
        <dbReference type="ChEBI" id="CHEBI:58950"/>
        <dbReference type="ChEBI" id="CHEBI:138261"/>
        <dbReference type="ChEBI" id="CHEBI:456215"/>
    </reaction>
    <physiologicalReaction direction="left-to-right" evidence="15">
        <dbReference type="Rhea" id="RHEA:54537"/>
    </physiologicalReaction>
</comment>
<keyword evidence="9 18" id="KW-1133">Transmembrane helix</keyword>
<evidence type="ECO:0000256" key="9">
    <source>
        <dbReference type="ARBA" id="ARBA00022989"/>
    </source>
</evidence>
<dbReference type="Pfam" id="PF00501">
    <property type="entry name" value="AMP-binding"/>
    <property type="match status" value="1"/>
</dbReference>
<dbReference type="GO" id="GO:0000166">
    <property type="term" value="F:nucleotide binding"/>
    <property type="evidence" value="ECO:0007669"/>
    <property type="project" value="UniProtKB-KW"/>
</dbReference>
<proteinExistence type="inferred from homology"/>
<dbReference type="Proteomes" id="UP000593565">
    <property type="component" value="Unassembled WGS sequence"/>
</dbReference>
<feature type="domain" description="AMP-binding enzyme C-terminal" evidence="20">
    <location>
        <begin position="498"/>
        <end position="574"/>
    </location>
</feature>
<feature type="domain" description="AMP-dependent synthetase/ligase" evidence="19">
    <location>
        <begin position="63"/>
        <end position="427"/>
    </location>
</feature>
<keyword evidence="11" id="KW-0443">Lipid metabolism</keyword>
<evidence type="ECO:0000256" key="11">
    <source>
        <dbReference type="ARBA" id="ARBA00023098"/>
    </source>
</evidence>
<evidence type="ECO:0000256" key="2">
    <source>
        <dbReference type="ARBA" id="ARBA00006432"/>
    </source>
</evidence>
<dbReference type="Gene3D" id="3.40.50.12780">
    <property type="entry name" value="N-terminal domain of ligase-like"/>
    <property type="match status" value="1"/>
</dbReference>
<evidence type="ECO:0000256" key="16">
    <source>
        <dbReference type="ARBA" id="ARBA00041297"/>
    </source>
</evidence>
<comment type="subcellular location">
    <subcellularLocation>
        <location evidence="1">Cell membrane</location>
        <topology evidence="1">Multi-pass membrane protein</topology>
    </subcellularLocation>
</comment>
<evidence type="ECO:0000256" key="6">
    <source>
        <dbReference type="ARBA" id="ARBA00022692"/>
    </source>
</evidence>
<accession>A0A7J5ZPF4</accession>
<evidence type="ECO:0000256" key="3">
    <source>
        <dbReference type="ARBA" id="ARBA00022448"/>
    </source>
</evidence>
<comment type="catalytic activity">
    <reaction evidence="13">
        <text>a long-chain fatty acid + ATP + CoA = a long-chain fatty acyl-CoA + AMP + diphosphate</text>
        <dbReference type="Rhea" id="RHEA:15421"/>
        <dbReference type="ChEBI" id="CHEBI:30616"/>
        <dbReference type="ChEBI" id="CHEBI:33019"/>
        <dbReference type="ChEBI" id="CHEBI:57287"/>
        <dbReference type="ChEBI" id="CHEBI:57560"/>
        <dbReference type="ChEBI" id="CHEBI:83139"/>
        <dbReference type="ChEBI" id="CHEBI:456215"/>
        <dbReference type="EC" id="6.2.1.3"/>
    </reaction>
    <physiologicalReaction direction="left-to-right" evidence="13">
        <dbReference type="Rhea" id="RHEA:15422"/>
    </physiologicalReaction>
</comment>
<dbReference type="PANTHER" id="PTHR43107:SF4">
    <property type="entry name" value="LONG-CHAIN FATTY ACID TRANSPORT PROTEIN 2"/>
    <property type="match status" value="1"/>
</dbReference>
<dbReference type="GO" id="GO:0004467">
    <property type="term" value="F:long-chain fatty acid-CoA ligase activity"/>
    <property type="evidence" value="ECO:0007669"/>
    <property type="project" value="UniProtKB-EC"/>
</dbReference>
<evidence type="ECO:0000256" key="7">
    <source>
        <dbReference type="ARBA" id="ARBA00022741"/>
    </source>
</evidence>
<dbReference type="InterPro" id="IPR045851">
    <property type="entry name" value="AMP-bd_C_sf"/>
</dbReference>
<evidence type="ECO:0000256" key="13">
    <source>
        <dbReference type="ARBA" id="ARBA00024484"/>
    </source>
</evidence>
<evidence type="ECO:0000313" key="21">
    <source>
        <dbReference type="EMBL" id="KAF4071791.1"/>
    </source>
</evidence>
<keyword evidence="5" id="KW-0436">Ligase</keyword>
<evidence type="ECO:0000256" key="8">
    <source>
        <dbReference type="ARBA" id="ARBA00022832"/>
    </source>
</evidence>
<dbReference type="InterPro" id="IPR042099">
    <property type="entry name" value="ANL_N_sf"/>
</dbReference>
<keyword evidence="7" id="KW-0547">Nucleotide-binding</keyword>
<evidence type="ECO:0000256" key="15">
    <source>
        <dbReference type="ARBA" id="ARBA00036527"/>
    </source>
</evidence>
<dbReference type="Pfam" id="PF13193">
    <property type="entry name" value="AMP-binding_C"/>
    <property type="match status" value="1"/>
</dbReference>
<evidence type="ECO:0000259" key="20">
    <source>
        <dbReference type="Pfam" id="PF13193"/>
    </source>
</evidence>
<dbReference type="GO" id="GO:0005789">
    <property type="term" value="C:endoplasmic reticulum membrane"/>
    <property type="evidence" value="ECO:0007669"/>
    <property type="project" value="TreeGrafter"/>
</dbReference>
<keyword evidence="3" id="KW-0813">Transport</keyword>
<keyword evidence="12 18" id="KW-0472">Membrane</keyword>
<dbReference type="PROSITE" id="PS00455">
    <property type="entry name" value="AMP_BINDING"/>
    <property type="match status" value="1"/>
</dbReference>
<dbReference type="NCBIfam" id="NF006134">
    <property type="entry name" value="PRK08279.1"/>
    <property type="match status" value="1"/>
</dbReference>
<reference evidence="21 22" key="1">
    <citation type="submission" date="2020-02" db="EMBL/GenBank/DDBJ databases">
        <title>A chromosome-scale genome assembly of the black bullhead catfish (Ameiurus melas).</title>
        <authorList>
            <person name="Wen M."/>
            <person name="Zham M."/>
            <person name="Cabau C."/>
            <person name="Klopp C."/>
            <person name="Donnadieu C."/>
            <person name="Roques C."/>
            <person name="Bouchez O."/>
            <person name="Lampietro C."/>
            <person name="Jouanno E."/>
            <person name="Herpin A."/>
            <person name="Louis A."/>
            <person name="Berthelot C."/>
            <person name="Parey E."/>
            <person name="Roest-Crollius H."/>
            <person name="Braasch I."/>
            <person name="Postlethwait J."/>
            <person name="Robinson-Rechavi M."/>
            <person name="Echchiki A."/>
            <person name="Begum T."/>
            <person name="Montfort J."/>
            <person name="Schartl M."/>
            <person name="Bobe J."/>
            <person name="Guiguen Y."/>
        </authorList>
    </citation>
    <scope>NUCLEOTIDE SEQUENCE [LARGE SCALE GENOMIC DNA]</scope>
    <source>
        <strain evidence="21">M_S1</strain>
        <tissue evidence="21">Blood</tissue>
    </source>
</reference>
<gene>
    <name evidence="21" type="ORF">AMELA_G00266740</name>
</gene>
<keyword evidence="8" id="KW-0276">Fatty acid metabolism</keyword>
<keyword evidence="6 18" id="KW-0812">Transmembrane</keyword>
<dbReference type="GO" id="GO:0005886">
    <property type="term" value="C:plasma membrane"/>
    <property type="evidence" value="ECO:0007669"/>
    <property type="project" value="UniProtKB-SubCell"/>
</dbReference>
<sequence length="622" mass="70919">MNNMEIVYAALVVVLILILLFFVKFPYFLHDCVFIKKTLGVRSKRTKFRKSSPFYSVLDCFLDAVHRHPHKPFLVFEDDVYTYLQVDRWSNRAAHALHKHTTLRQGDTATLLLGNEPNFIFLWLGLMKIGCSTSFLNTNIRGQSLIRCFLCCEAKVLIAGAEYHSAVCEVLPELRERGVCVFLLSDTCDIDGLQSLKDKMDNSDDGPVSRTLRANITMKSHAVYIYTSGTTGLPKAGVINHDRIWGGTFYQSLFGVKHDDVIYISIPLYHAAGLIIGLTGAIERGITVVLRRKFSVSQFWNDCRKYNVTVIQYIGEIMRYLCNTPKRETDQQHMVRLAIGNGLRTDVWQEFQRRFGVKHIKEFYAASDGNIGFLNYTGKVGAVGKVNFLSRKLIPHALIQYDPEIEKPVRDSRGRCVPVLTGETGLLVCKITEITPFTGYAGNPEQTEKKKLRNVFEDGDVYVNSGDLMRMDHQGFIYFQDRVGDTFRWKGENVATTEVADIISGMDFVEDVSVYGVEVPGHEGRVGMAALTLKEKREFDCKKAFDHVTNFLPTYARPRFIRILRSMELTETFKQVKTFLMKDGFDPDRVTPPIYFLQENSESYVPLTHTHYKAIMSGKIHF</sequence>
<dbReference type="GO" id="GO:0044539">
    <property type="term" value="P:long-chain fatty acid import into cell"/>
    <property type="evidence" value="ECO:0007669"/>
    <property type="project" value="TreeGrafter"/>
</dbReference>
<dbReference type="Gene3D" id="3.30.300.30">
    <property type="match status" value="1"/>
</dbReference>
<dbReference type="FunFam" id="3.40.50.12780:FF:000005">
    <property type="entry name" value="Solute carrier family 27 member 6"/>
    <property type="match status" value="1"/>
</dbReference>
<comment type="caution">
    <text evidence="21">The sequence shown here is derived from an EMBL/GenBank/DDBJ whole genome shotgun (WGS) entry which is preliminary data.</text>
</comment>
<name>A0A7J5ZPF4_AMEME</name>
<dbReference type="AlphaFoldDB" id="A0A7J5ZPF4"/>
<evidence type="ECO:0000256" key="12">
    <source>
        <dbReference type="ARBA" id="ARBA00023136"/>
    </source>
</evidence>
<dbReference type="InterPro" id="IPR000873">
    <property type="entry name" value="AMP-dep_synth/lig_dom"/>
</dbReference>
<dbReference type="SUPFAM" id="SSF56801">
    <property type="entry name" value="Acetyl-CoA synthetase-like"/>
    <property type="match status" value="1"/>
</dbReference>
<dbReference type="PANTHER" id="PTHR43107">
    <property type="entry name" value="LONG-CHAIN FATTY ACID TRANSPORT PROTEIN"/>
    <property type="match status" value="1"/>
</dbReference>
<dbReference type="GO" id="GO:0005324">
    <property type="term" value="F:long-chain fatty acid transmembrane transporter activity"/>
    <property type="evidence" value="ECO:0007669"/>
    <property type="project" value="TreeGrafter"/>
</dbReference>
<comment type="catalytic activity">
    <reaction evidence="17">
        <text>tetracosanoate + ATP + CoA = tetracosanoyl-CoA + AMP + diphosphate</text>
        <dbReference type="Rhea" id="RHEA:33639"/>
        <dbReference type="ChEBI" id="CHEBI:30616"/>
        <dbReference type="ChEBI" id="CHEBI:31014"/>
        <dbReference type="ChEBI" id="CHEBI:33019"/>
        <dbReference type="ChEBI" id="CHEBI:57287"/>
        <dbReference type="ChEBI" id="CHEBI:65052"/>
        <dbReference type="ChEBI" id="CHEBI:456215"/>
    </reaction>
    <physiologicalReaction direction="left-to-right" evidence="17">
        <dbReference type="Rhea" id="RHEA:33640"/>
    </physiologicalReaction>
</comment>
<protein>
    <recommendedName>
        <fullName evidence="14">long-chain-fatty-acid--CoA ligase</fullName>
        <ecNumber evidence="14">6.2.1.3</ecNumber>
    </recommendedName>
    <alternativeName>
        <fullName evidence="16">Long-chain-fatty-acid--CoA ligase</fullName>
    </alternativeName>
</protein>
<dbReference type="EC" id="6.2.1.3" evidence="14"/>
<keyword evidence="4" id="KW-1003">Cell membrane</keyword>
<evidence type="ECO:0000313" key="22">
    <source>
        <dbReference type="Proteomes" id="UP000593565"/>
    </source>
</evidence>
<evidence type="ECO:0000256" key="14">
    <source>
        <dbReference type="ARBA" id="ARBA00026121"/>
    </source>
</evidence>
<evidence type="ECO:0000259" key="19">
    <source>
        <dbReference type="Pfam" id="PF00501"/>
    </source>
</evidence>
<evidence type="ECO:0000256" key="17">
    <source>
        <dbReference type="ARBA" id="ARBA00048666"/>
    </source>
</evidence>
<dbReference type="FunFam" id="3.30.300.30:FF:000002">
    <property type="entry name" value="Long-chain fatty acid transport protein 1"/>
    <property type="match status" value="1"/>
</dbReference>
<dbReference type="InterPro" id="IPR020845">
    <property type="entry name" value="AMP-binding_CS"/>
</dbReference>
<dbReference type="EMBL" id="JAAGNN010000026">
    <property type="protein sequence ID" value="KAF4071791.1"/>
    <property type="molecule type" value="Genomic_DNA"/>
</dbReference>
<evidence type="ECO:0000256" key="1">
    <source>
        <dbReference type="ARBA" id="ARBA00004651"/>
    </source>
</evidence>
<keyword evidence="10" id="KW-0445">Lipid transport</keyword>
<evidence type="ECO:0000256" key="10">
    <source>
        <dbReference type="ARBA" id="ARBA00023055"/>
    </source>
</evidence>
<evidence type="ECO:0000256" key="5">
    <source>
        <dbReference type="ARBA" id="ARBA00022598"/>
    </source>
</evidence>
<organism evidence="21 22">
    <name type="scientific">Ameiurus melas</name>
    <name type="common">Black bullhead</name>
    <name type="synonym">Silurus melas</name>
    <dbReference type="NCBI Taxonomy" id="219545"/>
    <lineage>
        <taxon>Eukaryota</taxon>
        <taxon>Metazoa</taxon>
        <taxon>Chordata</taxon>
        <taxon>Craniata</taxon>
        <taxon>Vertebrata</taxon>
        <taxon>Euteleostomi</taxon>
        <taxon>Actinopterygii</taxon>
        <taxon>Neopterygii</taxon>
        <taxon>Teleostei</taxon>
        <taxon>Ostariophysi</taxon>
        <taxon>Siluriformes</taxon>
        <taxon>Ictaluridae</taxon>
        <taxon>Ameiurus</taxon>
    </lineage>
</organism>